<feature type="signal peptide" evidence="4">
    <location>
        <begin position="1"/>
        <end position="27"/>
    </location>
</feature>
<evidence type="ECO:0000313" key="7">
    <source>
        <dbReference type="Proteomes" id="UP000479114"/>
    </source>
</evidence>
<keyword evidence="7" id="KW-1185">Reference proteome</keyword>
<dbReference type="GO" id="GO:0016810">
    <property type="term" value="F:hydrolase activity, acting on carbon-nitrogen (but not peptide) bonds"/>
    <property type="evidence" value="ECO:0007669"/>
    <property type="project" value="InterPro"/>
</dbReference>
<feature type="chain" id="PRO_5025439649" evidence="4">
    <location>
        <begin position="28"/>
        <end position="307"/>
    </location>
</feature>
<reference evidence="6 7" key="1">
    <citation type="submission" date="2020-02" db="EMBL/GenBank/DDBJ databases">
        <title>Paenibacillus sp. nov., isolated from rhizosphere soil of tomato.</title>
        <authorList>
            <person name="Weon H.-Y."/>
            <person name="Lee S.A."/>
        </authorList>
    </citation>
    <scope>NUCLEOTIDE SEQUENCE [LARGE SCALE GENOMIC DNA]</scope>
    <source>
        <strain evidence="6 7">14171R-81</strain>
    </source>
</reference>
<accession>A0A6C0NX35</accession>
<dbReference type="Gene3D" id="3.20.20.370">
    <property type="entry name" value="Glycoside hydrolase/deacetylase"/>
    <property type="match status" value="1"/>
</dbReference>
<dbReference type="InterPro" id="IPR002509">
    <property type="entry name" value="NODB_dom"/>
</dbReference>
<dbReference type="KEGG" id="prz:GZH47_07840"/>
<protein>
    <submittedName>
        <fullName evidence="6">Polysaccharide deacetylase family protein</fullName>
    </submittedName>
</protein>
<dbReference type="SUPFAM" id="SSF88713">
    <property type="entry name" value="Glycoside hydrolase/deacetylase"/>
    <property type="match status" value="1"/>
</dbReference>
<organism evidence="6 7">
    <name type="scientific">Paenibacillus rhizovicinus</name>
    <dbReference type="NCBI Taxonomy" id="2704463"/>
    <lineage>
        <taxon>Bacteria</taxon>
        <taxon>Bacillati</taxon>
        <taxon>Bacillota</taxon>
        <taxon>Bacilli</taxon>
        <taxon>Bacillales</taxon>
        <taxon>Paenibacillaceae</taxon>
        <taxon>Paenibacillus</taxon>
    </lineage>
</organism>
<dbReference type="PROSITE" id="PS51677">
    <property type="entry name" value="NODB"/>
    <property type="match status" value="1"/>
</dbReference>
<evidence type="ECO:0000256" key="4">
    <source>
        <dbReference type="SAM" id="SignalP"/>
    </source>
</evidence>
<evidence type="ECO:0000256" key="1">
    <source>
        <dbReference type="ARBA" id="ARBA00022723"/>
    </source>
</evidence>
<dbReference type="Proteomes" id="UP000479114">
    <property type="component" value="Chromosome"/>
</dbReference>
<dbReference type="RefSeq" id="WP_162639586.1">
    <property type="nucleotide sequence ID" value="NZ_CP048286.1"/>
</dbReference>
<dbReference type="Pfam" id="PF01522">
    <property type="entry name" value="Polysacc_deac_1"/>
    <property type="match status" value="1"/>
</dbReference>
<dbReference type="PANTHER" id="PTHR10587">
    <property type="entry name" value="GLYCOSYL TRANSFERASE-RELATED"/>
    <property type="match status" value="1"/>
</dbReference>
<dbReference type="GO" id="GO:0046872">
    <property type="term" value="F:metal ion binding"/>
    <property type="evidence" value="ECO:0007669"/>
    <property type="project" value="UniProtKB-KW"/>
</dbReference>
<feature type="region of interest" description="Disordered" evidence="3">
    <location>
        <begin position="34"/>
        <end position="84"/>
    </location>
</feature>
<dbReference type="GO" id="GO:0016020">
    <property type="term" value="C:membrane"/>
    <property type="evidence" value="ECO:0007669"/>
    <property type="project" value="TreeGrafter"/>
</dbReference>
<dbReference type="AlphaFoldDB" id="A0A6C0NX35"/>
<gene>
    <name evidence="6" type="ORF">GZH47_07840</name>
</gene>
<dbReference type="PANTHER" id="PTHR10587:SF133">
    <property type="entry name" value="CHITIN DEACETYLASE 1-RELATED"/>
    <property type="match status" value="1"/>
</dbReference>
<dbReference type="InterPro" id="IPR050248">
    <property type="entry name" value="Polysacc_deacetylase_ArnD"/>
</dbReference>
<keyword evidence="2" id="KW-0378">Hydrolase</keyword>
<dbReference type="EMBL" id="CP048286">
    <property type="protein sequence ID" value="QHW30777.1"/>
    <property type="molecule type" value="Genomic_DNA"/>
</dbReference>
<feature type="compositionally biased region" description="Basic residues" evidence="3">
    <location>
        <begin position="75"/>
        <end position="84"/>
    </location>
</feature>
<keyword evidence="1" id="KW-0479">Metal-binding</keyword>
<evidence type="ECO:0000256" key="2">
    <source>
        <dbReference type="ARBA" id="ARBA00022801"/>
    </source>
</evidence>
<evidence type="ECO:0000313" key="6">
    <source>
        <dbReference type="EMBL" id="QHW30777.1"/>
    </source>
</evidence>
<feature type="domain" description="NodB homology" evidence="5">
    <location>
        <begin position="109"/>
        <end position="292"/>
    </location>
</feature>
<name>A0A6C0NX35_9BACL</name>
<evidence type="ECO:0000259" key="5">
    <source>
        <dbReference type="PROSITE" id="PS51677"/>
    </source>
</evidence>
<sequence length="307" mass="34409">MRMFRGPRKALLLALAWTLLSSGSADASLQGGAVRVRAASDPPAGSSQGQSQHKLQRLQLPAEPSVDENAFSAQTRKRKKRNRAKPISWVALQQQYPGSFVIWGPRRYRRVALTFDDVPDPRYTPQVLETLARYKVRATFFVVGQRAAAHPALVRRMVREGHIVGNHSLNHPVFSRISLYAMQQQISRTDWTLRPLVGYSPRFVRPPYGEIVPAQVEWLRSQGYTVVNWDVDSQDWRSLDSQSILINIRRTLQPGSIILQHAGGGEGQDLSGTIAALPRLIKLLRSKGYVIVTLPELLGRPAGRKLQ</sequence>
<dbReference type="CDD" id="cd10917">
    <property type="entry name" value="CE4_NodB_like_6s_7s"/>
    <property type="match status" value="1"/>
</dbReference>
<dbReference type="GO" id="GO:0005975">
    <property type="term" value="P:carbohydrate metabolic process"/>
    <property type="evidence" value="ECO:0007669"/>
    <property type="project" value="InterPro"/>
</dbReference>
<dbReference type="InterPro" id="IPR011330">
    <property type="entry name" value="Glyco_hydro/deAcase_b/a-brl"/>
</dbReference>
<evidence type="ECO:0000256" key="3">
    <source>
        <dbReference type="SAM" id="MobiDB-lite"/>
    </source>
</evidence>
<keyword evidence="4" id="KW-0732">Signal</keyword>
<proteinExistence type="predicted"/>